<gene>
    <name evidence="2" type="ORF">EQW73_16105</name>
    <name evidence="3" type="ORF">EQW78_15205</name>
</gene>
<comment type="caution">
    <text evidence="3">The sequence shown here is derived from an EMBL/GenBank/DDBJ whole genome shotgun (WGS) entry which is preliminary data.</text>
</comment>
<dbReference type="AlphaFoldDB" id="A0A4Q1KRU4"/>
<evidence type="ECO:0000313" key="4">
    <source>
        <dbReference type="Proteomes" id="UP000289805"/>
    </source>
</evidence>
<feature type="transmembrane region" description="Helical" evidence="1">
    <location>
        <begin position="132"/>
        <end position="152"/>
    </location>
</feature>
<protein>
    <recommendedName>
        <fullName evidence="6">DoxX family membrane protein</fullName>
    </recommendedName>
</protein>
<sequence>MSATIERQAGSARSARAVRAVPHEVSGATTTASLAVRGTLPTQVVLGIFRIVMGFYFVWAFLDKTFGLGFSTPAERAWINGGSPTSGFLGGVQGPFASFFNGMAGAAWADWLFMAGLLGIGLALTLGIGMRIAAIAGTVLLGFMYLASLPLTTNPIIDSHVVEALAIISLAMIGAGDTLGLGRQWKSLPLVRKNSWLV</sequence>
<dbReference type="RefSeq" id="WP_030152364.1">
    <property type="nucleotide sequence ID" value="NZ_JOFV01000014.1"/>
</dbReference>
<dbReference type="STRING" id="1713.GCA_000718325_02881"/>
<dbReference type="EMBL" id="SDJR01000012">
    <property type="protein sequence ID" value="RXR22733.1"/>
    <property type="molecule type" value="Genomic_DNA"/>
</dbReference>
<evidence type="ECO:0000313" key="2">
    <source>
        <dbReference type="EMBL" id="RXR22733.1"/>
    </source>
</evidence>
<evidence type="ECO:0000313" key="5">
    <source>
        <dbReference type="Proteomes" id="UP000290517"/>
    </source>
</evidence>
<evidence type="ECO:0000256" key="1">
    <source>
        <dbReference type="SAM" id="Phobius"/>
    </source>
</evidence>
<accession>A0A4Q1KRU4</accession>
<dbReference type="Proteomes" id="UP000290517">
    <property type="component" value="Unassembled WGS sequence"/>
</dbReference>
<proteinExistence type="predicted"/>
<dbReference type="OrthoDB" id="3253635at2"/>
<feature type="transmembrane region" description="Helical" evidence="1">
    <location>
        <begin position="164"/>
        <end position="182"/>
    </location>
</feature>
<feature type="transmembrane region" description="Helical" evidence="1">
    <location>
        <begin position="44"/>
        <end position="62"/>
    </location>
</feature>
<keyword evidence="1" id="KW-0472">Membrane</keyword>
<feature type="transmembrane region" description="Helical" evidence="1">
    <location>
        <begin position="105"/>
        <end position="125"/>
    </location>
</feature>
<evidence type="ECO:0000313" key="3">
    <source>
        <dbReference type="EMBL" id="RXR32069.1"/>
    </source>
</evidence>
<organism evidence="3 4">
    <name type="scientific">Oerskovia turbata</name>
    <dbReference type="NCBI Taxonomy" id="1713"/>
    <lineage>
        <taxon>Bacteria</taxon>
        <taxon>Bacillati</taxon>
        <taxon>Actinomycetota</taxon>
        <taxon>Actinomycetes</taxon>
        <taxon>Micrococcales</taxon>
        <taxon>Cellulomonadaceae</taxon>
        <taxon>Oerskovia</taxon>
    </lineage>
</organism>
<reference evidence="4 5" key="1">
    <citation type="submission" date="2019-01" db="EMBL/GenBank/DDBJ databases">
        <title>Oerskovia turbata Genome sequencing and assembly.</title>
        <authorList>
            <person name="Dou T."/>
        </authorList>
    </citation>
    <scope>NUCLEOTIDE SEQUENCE [LARGE SCALE GENOMIC DNA]</scope>
    <source>
        <strain evidence="3 4">JCM12123</strain>
        <strain evidence="2 5">JCM3160</strain>
    </source>
</reference>
<dbReference type="EMBL" id="SDJQ01000020">
    <property type="protein sequence ID" value="RXR32069.1"/>
    <property type="molecule type" value="Genomic_DNA"/>
</dbReference>
<keyword evidence="1" id="KW-0812">Transmembrane</keyword>
<dbReference type="Proteomes" id="UP000289805">
    <property type="component" value="Unassembled WGS sequence"/>
</dbReference>
<keyword evidence="5" id="KW-1185">Reference proteome</keyword>
<name>A0A4Q1KRU4_9CELL</name>
<evidence type="ECO:0008006" key="6">
    <source>
        <dbReference type="Google" id="ProtNLM"/>
    </source>
</evidence>
<keyword evidence="1" id="KW-1133">Transmembrane helix</keyword>